<dbReference type="GeneID" id="84020912"/>
<dbReference type="RefSeq" id="WP_111727621.1">
    <property type="nucleotide sequence ID" value="NZ_CP065726.1"/>
</dbReference>
<keyword evidence="3" id="KW-1185">Reference proteome</keyword>
<evidence type="ECO:0000313" key="3">
    <source>
        <dbReference type="Proteomes" id="UP000594865"/>
    </source>
</evidence>
<protein>
    <recommendedName>
        <fullName evidence="4">Phage associated protein</fullName>
    </recommendedName>
</protein>
<keyword evidence="1" id="KW-0472">Membrane</keyword>
<reference evidence="2 3" key="1">
    <citation type="submission" date="2020-12" db="EMBL/GenBank/DDBJ databases">
        <title>FDA dAtabase for Regulatory Grade micrObial Sequences (FDA-ARGOS): Supporting development and validation of Infectious Disease Dx tests.</title>
        <authorList>
            <person name="Sproer C."/>
            <person name="Gronow S."/>
            <person name="Severitt S."/>
            <person name="Schroder I."/>
            <person name="Tallon L."/>
            <person name="Sadzewicz L."/>
            <person name="Zhao X."/>
            <person name="Boylan J."/>
            <person name="Ott S."/>
            <person name="Bowen H."/>
            <person name="Vavikolanu K."/>
            <person name="Mehta A."/>
            <person name="Aluvathingal J."/>
            <person name="Nadendla S."/>
            <person name="Lowell S."/>
            <person name="Myers T."/>
            <person name="Yan Y."/>
            <person name="Sichtig H."/>
        </authorList>
    </citation>
    <scope>NUCLEOTIDE SEQUENCE [LARGE SCALE GENOMIC DNA]</scope>
    <source>
        <strain evidence="2 3">FDAARGOS_871</strain>
    </source>
</reference>
<sequence>MNRLAFLLDWRSLPSRFQAWLFGTGTRALEMVSGLGLLGYAAVFALSPDDIYSWRIYYKFHNLPEIWLVAVFGAVGLLQTALLMFRGFRANVASAYLLTLAGFIWFLVSVAFWGAYPPAHTGMVIPPLLAFLCALAGNNTLKFLFTKGKDEVA</sequence>
<proteinExistence type="predicted"/>
<dbReference type="AlphaFoldDB" id="A0A7T3BKV7"/>
<organism evidence="2 3">
    <name type="scientific">Neisseria cinerea</name>
    <dbReference type="NCBI Taxonomy" id="483"/>
    <lineage>
        <taxon>Bacteria</taxon>
        <taxon>Pseudomonadati</taxon>
        <taxon>Pseudomonadota</taxon>
        <taxon>Betaproteobacteria</taxon>
        <taxon>Neisseriales</taxon>
        <taxon>Neisseriaceae</taxon>
        <taxon>Neisseria</taxon>
    </lineage>
</organism>
<feature type="transmembrane region" description="Helical" evidence="1">
    <location>
        <begin position="20"/>
        <end position="46"/>
    </location>
</feature>
<feature type="transmembrane region" description="Helical" evidence="1">
    <location>
        <begin position="122"/>
        <end position="141"/>
    </location>
</feature>
<accession>A0A7T3BKV7</accession>
<keyword evidence="1" id="KW-1133">Transmembrane helix</keyword>
<dbReference type="EMBL" id="CP065726">
    <property type="protein sequence ID" value="QPT37462.1"/>
    <property type="molecule type" value="Genomic_DNA"/>
</dbReference>
<evidence type="ECO:0008006" key="4">
    <source>
        <dbReference type="Google" id="ProtNLM"/>
    </source>
</evidence>
<name>A0A7T3BKV7_NEICI</name>
<keyword evidence="1" id="KW-0812">Transmembrane</keyword>
<feature type="transmembrane region" description="Helical" evidence="1">
    <location>
        <begin position="66"/>
        <end position="85"/>
    </location>
</feature>
<evidence type="ECO:0000313" key="2">
    <source>
        <dbReference type="EMBL" id="QPT37462.1"/>
    </source>
</evidence>
<evidence type="ECO:0000256" key="1">
    <source>
        <dbReference type="SAM" id="Phobius"/>
    </source>
</evidence>
<gene>
    <name evidence="2" type="ORF">I6G28_05845</name>
</gene>
<feature type="transmembrane region" description="Helical" evidence="1">
    <location>
        <begin position="97"/>
        <end position="116"/>
    </location>
</feature>
<dbReference type="Proteomes" id="UP000594865">
    <property type="component" value="Chromosome"/>
</dbReference>